<dbReference type="Gene3D" id="3.30.420.100">
    <property type="match status" value="1"/>
</dbReference>
<organism evidence="10 11">
    <name type="scientific">Hevea brasiliensis</name>
    <name type="common">Para rubber tree</name>
    <name type="synonym">Siphonia brasiliensis</name>
    <dbReference type="NCBI Taxonomy" id="3981"/>
    <lineage>
        <taxon>Eukaryota</taxon>
        <taxon>Viridiplantae</taxon>
        <taxon>Streptophyta</taxon>
        <taxon>Embryophyta</taxon>
        <taxon>Tracheophyta</taxon>
        <taxon>Spermatophyta</taxon>
        <taxon>Magnoliopsida</taxon>
        <taxon>eudicotyledons</taxon>
        <taxon>Gunneridae</taxon>
        <taxon>Pentapetalae</taxon>
        <taxon>rosids</taxon>
        <taxon>fabids</taxon>
        <taxon>Malpighiales</taxon>
        <taxon>Euphorbiaceae</taxon>
        <taxon>Crotonoideae</taxon>
        <taxon>Micrandreae</taxon>
        <taxon>Hevea</taxon>
    </lineage>
</organism>
<comment type="similarity">
    <text evidence="3">Belongs to the plant DMP1 protein family.</text>
</comment>
<dbReference type="InterPro" id="IPR005484">
    <property type="entry name" value="Ribosomal_uL18_bac/plant/anim"/>
</dbReference>
<comment type="caution">
    <text evidence="10">The sequence shown here is derived from an EMBL/GenBank/DDBJ whole genome shotgun (WGS) entry which is preliminary data.</text>
</comment>
<dbReference type="Pfam" id="PF00861">
    <property type="entry name" value="Ribosomal_L18p"/>
    <property type="match status" value="1"/>
</dbReference>
<evidence type="ECO:0000256" key="8">
    <source>
        <dbReference type="ARBA" id="ARBA00023274"/>
    </source>
</evidence>
<dbReference type="CDD" id="cd00432">
    <property type="entry name" value="Ribosomal_L18_L5e"/>
    <property type="match status" value="1"/>
</dbReference>
<proteinExistence type="inferred from homology"/>
<dbReference type="GO" id="GO:0010256">
    <property type="term" value="P:endomembrane system organization"/>
    <property type="evidence" value="ECO:0007669"/>
    <property type="project" value="TreeGrafter"/>
</dbReference>
<dbReference type="GO" id="GO:0003735">
    <property type="term" value="F:structural constituent of ribosome"/>
    <property type="evidence" value="ECO:0007669"/>
    <property type="project" value="InterPro"/>
</dbReference>
<keyword evidence="6 9" id="KW-1133">Transmembrane helix</keyword>
<dbReference type="GO" id="GO:0006412">
    <property type="term" value="P:translation"/>
    <property type="evidence" value="ECO:0007669"/>
    <property type="project" value="InterPro"/>
</dbReference>
<dbReference type="InterPro" id="IPR057268">
    <property type="entry name" value="Ribosomal_L18"/>
</dbReference>
<dbReference type="GO" id="GO:1990904">
    <property type="term" value="C:ribonucleoprotein complex"/>
    <property type="evidence" value="ECO:0007669"/>
    <property type="project" value="UniProtKB-KW"/>
</dbReference>
<feature type="transmembrane region" description="Helical" evidence="9">
    <location>
        <begin position="182"/>
        <end position="200"/>
    </location>
</feature>
<dbReference type="PANTHER" id="PTHR31621">
    <property type="entry name" value="PROTEIN DMP3"/>
    <property type="match status" value="1"/>
</dbReference>
<dbReference type="InterPro" id="IPR007770">
    <property type="entry name" value="DMP"/>
</dbReference>
<comment type="subcellular location">
    <subcellularLocation>
        <location evidence="1">Membrane</location>
        <topology evidence="1">Multi-pass membrane protein</topology>
    </subcellularLocation>
</comment>
<feature type="transmembrane region" description="Helical" evidence="9">
    <location>
        <begin position="220"/>
        <end position="239"/>
    </location>
</feature>
<evidence type="ECO:0000256" key="6">
    <source>
        <dbReference type="ARBA" id="ARBA00022989"/>
    </source>
</evidence>
<evidence type="ECO:0000256" key="9">
    <source>
        <dbReference type="SAM" id="Phobius"/>
    </source>
</evidence>
<evidence type="ECO:0000256" key="1">
    <source>
        <dbReference type="ARBA" id="ARBA00004141"/>
    </source>
</evidence>
<accession>A0A6A6LE43</accession>
<evidence type="ECO:0000256" key="2">
    <source>
        <dbReference type="ARBA" id="ARBA00007116"/>
    </source>
</evidence>
<evidence type="ECO:0000256" key="7">
    <source>
        <dbReference type="ARBA" id="ARBA00023136"/>
    </source>
</evidence>
<sequence length="251" mass="28142">MALVSVPALQFMTCDIFGNHSKAFNFLPVRTTNFQVMTLVAKRRANTRKETAKTINIRRRKKFNGTSTKPRLSVFCSTKQLYAMLVDDQNKKCLFYGSTLQKSLRDNPPRSKMEAAECLGEELVKACVNLNINEISSYDCNDSFKGPDGKVYYGFVTPKGLAVFKPGLAVEVPKDERYKVGFTDFVHAMMSVMVFVAIAFSDHRVTDCLFPGHVKEMDQVMESFPLMVGIVCSGLFLVFPNTRYGIGCMAT</sequence>
<evidence type="ECO:0000256" key="5">
    <source>
        <dbReference type="ARBA" id="ARBA00022980"/>
    </source>
</evidence>
<evidence type="ECO:0000313" key="10">
    <source>
        <dbReference type="EMBL" id="KAF2298857.1"/>
    </source>
</evidence>
<dbReference type="GO" id="GO:0005840">
    <property type="term" value="C:ribosome"/>
    <property type="evidence" value="ECO:0007669"/>
    <property type="project" value="UniProtKB-KW"/>
</dbReference>
<evidence type="ECO:0000313" key="11">
    <source>
        <dbReference type="Proteomes" id="UP000467840"/>
    </source>
</evidence>
<keyword evidence="7 9" id="KW-0472">Membrane</keyword>
<dbReference type="Proteomes" id="UP000467840">
    <property type="component" value="Chromosome 1"/>
</dbReference>
<dbReference type="GO" id="GO:0016020">
    <property type="term" value="C:membrane"/>
    <property type="evidence" value="ECO:0007669"/>
    <property type="project" value="UniProtKB-SubCell"/>
</dbReference>
<protein>
    <submittedName>
        <fullName evidence="10">Uncharacterized protein</fullName>
    </submittedName>
</protein>
<keyword evidence="11" id="KW-1185">Reference proteome</keyword>
<keyword evidence="5" id="KW-0689">Ribosomal protein</keyword>
<keyword evidence="8" id="KW-0687">Ribonucleoprotein</keyword>
<comment type="similarity">
    <text evidence="2">Belongs to the universal ribosomal protein uL18 family.</text>
</comment>
<dbReference type="PANTHER" id="PTHR31621:SF11">
    <property type="entry name" value="PROTEIN DMP8-RELATED"/>
    <property type="match status" value="1"/>
</dbReference>
<evidence type="ECO:0000256" key="4">
    <source>
        <dbReference type="ARBA" id="ARBA00022692"/>
    </source>
</evidence>
<dbReference type="SUPFAM" id="SSF53137">
    <property type="entry name" value="Translational machinery components"/>
    <property type="match status" value="1"/>
</dbReference>
<dbReference type="Pfam" id="PF05078">
    <property type="entry name" value="DUF679"/>
    <property type="match status" value="1"/>
</dbReference>
<keyword evidence="4 9" id="KW-0812">Transmembrane</keyword>
<evidence type="ECO:0000256" key="3">
    <source>
        <dbReference type="ARBA" id="ARBA00008707"/>
    </source>
</evidence>
<dbReference type="EMBL" id="JAAGAX010000011">
    <property type="protein sequence ID" value="KAF2298857.1"/>
    <property type="molecule type" value="Genomic_DNA"/>
</dbReference>
<name>A0A6A6LE43_HEVBR</name>
<gene>
    <name evidence="10" type="ORF">GH714_028347</name>
</gene>
<dbReference type="AlphaFoldDB" id="A0A6A6LE43"/>
<dbReference type="GO" id="GO:0005737">
    <property type="term" value="C:cytoplasm"/>
    <property type="evidence" value="ECO:0007669"/>
    <property type="project" value="UniProtKB-ARBA"/>
</dbReference>
<reference evidence="10 11" key="1">
    <citation type="journal article" date="2020" name="Mol. Plant">
        <title>The Chromosome-Based Rubber Tree Genome Provides New Insights into Spurge Genome Evolution and Rubber Biosynthesis.</title>
        <authorList>
            <person name="Liu J."/>
            <person name="Shi C."/>
            <person name="Shi C.C."/>
            <person name="Li W."/>
            <person name="Zhang Q.J."/>
            <person name="Zhang Y."/>
            <person name="Li K."/>
            <person name="Lu H.F."/>
            <person name="Shi C."/>
            <person name="Zhu S.T."/>
            <person name="Xiao Z.Y."/>
            <person name="Nan H."/>
            <person name="Yue Y."/>
            <person name="Zhu X.G."/>
            <person name="Wu Y."/>
            <person name="Hong X.N."/>
            <person name="Fan G.Y."/>
            <person name="Tong Y."/>
            <person name="Zhang D."/>
            <person name="Mao C.L."/>
            <person name="Liu Y.L."/>
            <person name="Hao S.J."/>
            <person name="Liu W.Q."/>
            <person name="Lv M.Q."/>
            <person name="Zhang H.B."/>
            <person name="Liu Y."/>
            <person name="Hu-Tang G.R."/>
            <person name="Wang J.P."/>
            <person name="Wang J.H."/>
            <person name="Sun Y.H."/>
            <person name="Ni S.B."/>
            <person name="Chen W.B."/>
            <person name="Zhang X.C."/>
            <person name="Jiao Y.N."/>
            <person name="Eichler E.E."/>
            <person name="Li G.H."/>
            <person name="Liu X."/>
            <person name="Gao L.Z."/>
        </authorList>
    </citation>
    <scope>NUCLEOTIDE SEQUENCE [LARGE SCALE GENOMIC DNA]</scope>
    <source>
        <strain evidence="11">cv. GT1</strain>
        <tissue evidence="10">Leaf</tissue>
    </source>
</reference>